<dbReference type="PANTHER" id="PTHR21310:SF42">
    <property type="entry name" value="BIFUNCTIONAL AAC_APH"/>
    <property type="match status" value="1"/>
</dbReference>
<dbReference type="GO" id="GO:0016301">
    <property type="term" value="F:kinase activity"/>
    <property type="evidence" value="ECO:0007669"/>
    <property type="project" value="UniProtKB-KW"/>
</dbReference>
<sequence>MTRLLREQAPHLADLPVRSIHSSGSSNWVFRIGDTLAIRLPRSDDYVADLASEVRWLPRLAPDLSVAVPDIVVVGRPSETFPRPWAVVSWVPGDLPLELDDSQQALLAGSLGAFLQSLHEIGTTDVPAGPEHWGYRSGEPVTDTIDRWADHAAEELADLFDPVSVREAWRRLRDVPSATESACWVHADLSEENLLVHHDGRLAGVIDFGGIGVGDRSVDMLYAWSIFEAPARELLRIASGVDDETWTRARSWGFVGPGLLTIAGYRHTMPARVERLTSMVEAIAAEVDIQLR</sequence>
<dbReference type="Gene3D" id="3.90.1200.10">
    <property type="match status" value="1"/>
</dbReference>
<dbReference type="InterPro" id="IPR011009">
    <property type="entry name" value="Kinase-like_dom_sf"/>
</dbReference>
<protein>
    <submittedName>
        <fullName evidence="2">Aminoglycoside phosphotransferase (APT) family kinase protein</fullName>
    </submittedName>
</protein>
<dbReference type="Gene3D" id="3.30.200.20">
    <property type="entry name" value="Phosphorylase Kinase, domain 1"/>
    <property type="match status" value="1"/>
</dbReference>
<dbReference type="SUPFAM" id="SSF56112">
    <property type="entry name" value="Protein kinase-like (PK-like)"/>
    <property type="match status" value="1"/>
</dbReference>
<dbReference type="AlphaFoldDB" id="A0A543A7Z2"/>
<dbReference type="InterPro" id="IPR051678">
    <property type="entry name" value="AGP_Transferase"/>
</dbReference>
<evidence type="ECO:0000259" key="1">
    <source>
        <dbReference type="Pfam" id="PF01636"/>
    </source>
</evidence>
<dbReference type="PANTHER" id="PTHR21310">
    <property type="entry name" value="AMINOGLYCOSIDE PHOSPHOTRANSFERASE-RELATED-RELATED"/>
    <property type="match status" value="1"/>
</dbReference>
<dbReference type="EMBL" id="VFOV01000001">
    <property type="protein sequence ID" value="TQL68630.1"/>
    <property type="molecule type" value="Genomic_DNA"/>
</dbReference>
<evidence type="ECO:0000313" key="2">
    <source>
        <dbReference type="EMBL" id="TQL68630.1"/>
    </source>
</evidence>
<evidence type="ECO:0000313" key="3">
    <source>
        <dbReference type="Proteomes" id="UP000320209"/>
    </source>
</evidence>
<accession>A0A543A7Z2</accession>
<dbReference type="Pfam" id="PF01636">
    <property type="entry name" value="APH"/>
    <property type="match status" value="1"/>
</dbReference>
<comment type="caution">
    <text evidence="2">The sequence shown here is derived from an EMBL/GenBank/DDBJ whole genome shotgun (WGS) entry which is preliminary data.</text>
</comment>
<keyword evidence="2" id="KW-0808">Transferase</keyword>
<dbReference type="CDD" id="cd05155">
    <property type="entry name" value="APH_ChoK_like_1"/>
    <property type="match status" value="1"/>
</dbReference>
<organism evidence="2 3">
    <name type="scientific">Nocardioides albertanoniae</name>
    <dbReference type="NCBI Taxonomy" id="1175486"/>
    <lineage>
        <taxon>Bacteria</taxon>
        <taxon>Bacillati</taxon>
        <taxon>Actinomycetota</taxon>
        <taxon>Actinomycetes</taxon>
        <taxon>Propionibacteriales</taxon>
        <taxon>Nocardioidaceae</taxon>
        <taxon>Nocardioides</taxon>
    </lineage>
</organism>
<dbReference type="InterPro" id="IPR002575">
    <property type="entry name" value="Aminoglycoside_PTrfase"/>
</dbReference>
<keyword evidence="2" id="KW-0418">Kinase</keyword>
<dbReference type="RefSeq" id="WP_211352409.1">
    <property type="nucleotide sequence ID" value="NZ_VFOV01000001.1"/>
</dbReference>
<proteinExistence type="predicted"/>
<name>A0A543A7Z2_9ACTN</name>
<dbReference type="Proteomes" id="UP000320209">
    <property type="component" value="Unassembled WGS sequence"/>
</dbReference>
<gene>
    <name evidence="2" type="ORF">FB381_2526</name>
</gene>
<reference evidence="2 3" key="1">
    <citation type="submission" date="2019-06" db="EMBL/GenBank/DDBJ databases">
        <title>Sequencing the genomes of 1000 actinobacteria strains.</title>
        <authorList>
            <person name="Klenk H.-P."/>
        </authorList>
    </citation>
    <scope>NUCLEOTIDE SEQUENCE [LARGE SCALE GENOMIC DNA]</scope>
    <source>
        <strain evidence="2 3">DSM 25218</strain>
    </source>
</reference>
<feature type="domain" description="Aminoglycoside phosphotransferase" evidence="1">
    <location>
        <begin position="21"/>
        <end position="250"/>
    </location>
</feature>
<keyword evidence="3" id="KW-1185">Reference proteome</keyword>